<keyword evidence="1" id="KW-0560">Oxidoreductase</keyword>
<dbReference type="InterPro" id="IPR036291">
    <property type="entry name" value="NAD(P)-bd_dom_sf"/>
</dbReference>
<dbReference type="SUPFAM" id="SSF51735">
    <property type="entry name" value="NAD(P)-binding Rossmann-fold domains"/>
    <property type="match status" value="1"/>
</dbReference>
<evidence type="ECO:0000313" key="2">
    <source>
        <dbReference type="EMBL" id="KAK3331106.1"/>
    </source>
</evidence>
<comment type="caution">
    <text evidence="2">The sequence shown here is derived from an EMBL/GenBank/DDBJ whole genome shotgun (WGS) entry which is preliminary data.</text>
</comment>
<reference evidence="2" key="1">
    <citation type="journal article" date="2023" name="Mol. Phylogenet. Evol.">
        <title>Genome-scale phylogeny and comparative genomics of the fungal order Sordariales.</title>
        <authorList>
            <person name="Hensen N."/>
            <person name="Bonometti L."/>
            <person name="Westerberg I."/>
            <person name="Brannstrom I.O."/>
            <person name="Guillou S."/>
            <person name="Cros-Aarteil S."/>
            <person name="Calhoun S."/>
            <person name="Haridas S."/>
            <person name="Kuo A."/>
            <person name="Mondo S."/>
            <person name="Pangilinan J."/>
            <person name="Riley R."/>
            <person name="LaButti K."/>
            <person name="Andreopoulos B."/>
            <person name="Lipzen A."/>
            <person name="Chen C."/>
            <person name="Yan M."/>
            <person name="Daum C."/>
            <person name="Ng V."/>
            <person name="Clum A."/>
            <person name="Steindorff A."/>
            <person name="Ohm R.A."/>
            <person name="Martin F."/>
            <person name="Silar P."/>
            <person name="Natvig D.O."/>
            <person name="Lalanne C."/>
            <person name="Gautier V."/>
            <person name="Ament-Velasquez S.L."/>
            <person name="Kruys A."/>
            <person name="Hutchinson M.I."/>
            <person name="Powell A.J."/>
            <person name="Barry K."/>
            <person name="Miller A.N."/>
            <person name="Grigoriev I.V."/>
            <person name="Debuchy R."/>
            <person name="Gladieux P."/>
            <person name="Hiltunen Thoren M."/>
            <person name="Johannesson H."/>
        </authorList>
    </citation>
    <scope>NUCLEOTIDE SEQUENCE</scope>
    <source>
        <strain evidence="2">CBS 118394</strain>
    </source>
</reference>
<dbReference type="InterPro" id="IPR002347">
    <property type="entry name" value="SDR_fam"/>
</dbReference>
<organism evidence="2 3">
    <name type="scientific">Apodospora peruviana</name>
    <dbReference type="NCBI Taxonomy" id="516989"/>
    <lineage>
        <taxon>Eukaryota</taxon>
        <taxon>Fungi</taxon>
        <taxon>Dikarya</taxon>
        <taxon>Ascomycota</taxon>
        <taxon>Pezizomycotina</taxon>
        <taxon>Sordariomycetes</taxon>
        <taxon>Sordariomycetidae</taxon>
        <taxon>Sordariales</taxon>
        <taxon>Lasiosphaeriaceae</taxon>
        <taxon>Apodospora</taxon>
    </lineage>
</organism>
<dbReference type="PANTHER" id="PTHR47534">
    <property type="entry name" value="YALI0E05731P"/>
    <property type="match status" value="1"/>
</dbReference>
<dbReference type="GO" id="GO:0016491">
    <property type="term" value="F:oxidoreductase activity"/>
    <property type="evidence" value="ECO:0007669"/>
    <property type="project" value="UniProtKB-KW"/>
</dbReference>
<dbReference type="AlphaFoldDB" id="A0AAE0ITP7"/>
<proteinExistence type="predicted"/>
<protein>
    <recommendedName>
        <fullName evidence="4">Short-chain dehydrogenase/reductase</fullName>
    </recommendedName>
</protein>
<evidence type="ECO:0000256" key="1">
    <source>
        <dbReference type="ARBA" id="ARBA00023002"/>
    </source>
</evidence>
<gene>
    <name evidence="2" type="ORF">B0H66DRAFT_467673</name>
</gene>
<dbReference type="InterPro" id="IPR052228">
    <property type="entry name" value="Sec_Metab_Biosynth_Oxidored"/>
</dbReference>
<dbReference type="Gene3D" id="3.40.50.720">
    <property type="entry name" value="NAD(P)-binding Rossmann-like Domain"/>
    <property type="match status" value="1"/>
</dbReference>
<keyword evidence="3" id="KW-1185">Reference proteome</keyword>
<evidence type="ECO:0000313" key="3">
    <source>
        <dbReference type="Proteomes" id="UP001283341"/>
    </source>
</evidence>
<reference evidence="2" key="2">
    <citation type="submission" date="2023-06" db="EMBL/GenBank/DDBJ databases">
        <authorList>
            <consortium name="Lawrence Berkeley National Laboratory"/>
            <person name="Haridas S."/>
            <person name="Hensen N."/>
            <person name="Bonometti L."/>
            <person name="Westerberg I."/>
            <person name="Brannstrom I.O."/>
            <person name="Guillou S."/>
            <person name="Cros-Aarteil S."/>
            <person name="Calhoun S."/>
            <person name="Kuo A."/>
            <person name="Mondo S."/>
            <person name="Pangilinan J."/>
            <person name="Riley R."/>
            <person name="Labutti K."/>
            <person name="Andreopoulos B."/>
            <person name="Lipzen A."/>
            <person name="Chen C."/>
            <person name="Yanf M."/>
            <person name="Daum C."/>
            <person name="Ng V."/>
            <person name="Clum A."/>
            <person name="Steindorff A."/>
            <person name="Ohm R."/>
            <person name="Martin F."/>
            <person name="Silar P."/>
            <person name="Natvig D."/>
            <person name="Lalanne C."/>
            <person name="Gautier V."/>
            <person name="Ament-Velasquez S.L."/>
            <person name="Kruys A."/>
            <person name="Hutchinson M.I."/>
            <person name="Powell A.J."/>
            <person name="Barry K."/>
            <person name="Miller A.N."/>
            <person name="Grigoriev I.V."/>
            <person name="Debuchy R."/>
            <person name="Gladieux P."/>
            <person name="Thoren M.H."/>
            <person name="Johannesson H."/>
        </authorList>
    </citation>
    <scope>NUCLEOTIDE SEQUENCE</scope>
    <source>
        <strain evidence="2">CBS 118394</strain>
    </source>
</reference>
<dbReference type="EMBL" id="JAUEDM010000001">
    <property type="protein sequence ID" value="KAK3331106.1"/>
    <property type="molecule type" value="Genomic_DNA"/>
</dbReference>
<dbReference type="PANTHER" id="PTHR47534:SF3">
    <property type="entry name" value="ALCOHOL DEHYDROGENASE-LIKE C-TERMINAL DOMAIN-CONTAINING PROTEIN"/>
    <property type="match status" value="1"/>
</dbReference>
<sequence>MVNIKSIRRANAAFTMEQQQQQHNAGPGEGLVCVFAGATSGIGASTLEKMASLLPSATFYVVGRSESRFLAWQRGRLASLNPKIKVVFFEADVSLLAEVDKFSNFVSDCETKVDYLYMSPGALPFTGAKYTTEGLETCFVLSYYARMRLISNLLPLLNASSRPRVLSVLAGGKEKSFDRSKEDDIGLQRKDNWAPFAAINHTTTMTTMALEHLVGTSNNSKITFMHAHPGLVRTEIGSHVVAPPGSGVLRRVGMALMRWLFNAFMVFGISPEESGERQAYLLMSSSTYGPGTAWRIDKSCEPVTKPAFLARYRADGWPERVWEFTLGVFERALITTYRVK</sequence>
<accession>A0AAE0ITP7</accession>
<dbReference type="Pfam" id="PF00106">
    <property type="entry name" value="adh_short"/>
    <property type="match status" value="1"/>
</dbReference>
<name>A0AAE0ITP7_9PEZI</name>
<evidence type="ECO:0008006" key="4">
    <source>
        <dbReference type="Google" id="ProtNLM"/>
    </source>
</evidence>
<dbReference type="Proteomes" id="UP001283341">
    <property type="component" value="Unassembled WGS sequence"/>
</dbReference>